<dbReference type="GO" id="GO:0016887">
    <property type="term" value="F:ATP hydrolysis activity"/>
    <property type="evidence" value="ECO:0007669"/>
    <property type="project" value="InterPro"/>
</dbReference>
<evidence type="ECO:0000256" key="4">
    <source>
        <dbReference type="SAM" id="MobiDB-lite"/>
    </source>
</evidence>
<protein>
    <submittedName>
        <fullName evidence="6">ABC transporter ATP-binding protein</fullName>
    </submittedName>
</protein>
<gene>
    <name evidence="6" type="ORF">OI18_02155</name>
</gene>
<feature type="compositionally biased region" description="Basic and acidic residues" evidence="4">
    <location>
        <begin position="246"/>
        <end position="260"/>
    </location>
</feature>
<dbReference type="OrthoDB" id="613473at2"/>
<dbReference type="CDD" id="cd03221">
    <property type="entry name" value="ABCF_EF-3"/>
    <property type="match status" value="2"/>
</dbReference>
<dbReference type="PROSITE" id="PS00211">
    <property type="entry name" value="ABC_TRANSPORTER_1"/>
    <property type="match status" value="2"/>
</dbReference>
<dbReference type="SMART" id="SM00382">
    <property type="entry name" value="AAA"/>
    <property type="match status" value="2"/>
</dbReference>
<proteinExistence type="predicted"/>
<keyword evidence="2" id="KW-0547">Nucleotide-binding</keyword>
<dbReference type="RefSeq" id="WP_039136751.1">
    <property type="nucleotide sequence ID" value="NZ_JSVC01000002.1"/>
</dbReference>
<dbReference type="STRING" id="1349421.OI18_02155"/>
<keyword evidence="7" id="KW-1185">Reference proteome</keyword>
<dbReference type="EMBL" id="JSVC01000002">
    <property type="protein sequence ID" value="KIC96014.1"/>
    <property type="molecule type" value="Genomic_DNA"/>
</dbReference>
<keyword evidence="3 6" id="KW-0067">ATP-binding</keyword>
<feature type="domain" description="ABC transporter" evidence="5">
    <location>
        <begin position="2"/>
        <end position="235"/>
    </location>
</feature>
<organism evidence="6 7">
    <name type="scientific">Flavihumibacter solisilvae</name>
    <dbReference type="NCBI Taxonomy" id="1349421"/>
    <lineage>
        <taxon>Bacteria</taxon>
        <taxon>Pseudomonadati</taxon>
        <taxon>Bacteroidota</taxon>
        <taxon>Chitinophagia</taxon>
        <taxon>Chitinophagales</taxon>
        <taxon>Chitinophagaceae</taxon>
        <taxon>Flavihumibacter</taxon>
    </lineage>
</organism>
<feature type="region of interest" description="Disordered" evidence="4">
    <location>
        <begin position="246"/>
        <end position="273"/>
    </location>
</feature>
<dbReference type="PROSITE" id="PS50893">
    <property type="entry name" value="ABC_TRANSPORTER_2"/>
    <property type="match status" value="2"/>
</dbReference>
<dbReference type="InterPro" id="IPR003593">
    <property type="entry name" value="AAA+_ATPase"/>
</dbReference>
<comment type="caution">
    <text evidence="6">The sequence shown here is derived from an EMBL/GenBank/DDBJ whole genome shotgun (WGS) entry which is preliminary data.</text>
</comment>
<feature type="domain" description="ABC transporter" evidence="5">
    <location>
        <begin position="338"/>
        <end position="529"/>
    </location>
</feature>
<dbReference type="SUPFAM" id="SSF52540">
    <property type="entry name" value="P-loop containing nucleoside triphosphate hydrolases"/>
    <property type="match status" value="2"/>
</dbReference>
<feature type="compositionally biased region" description="Basic residues" evidence="4">
    <location>
        <begin position="261"/>
        <end position="270"/>
    </location>
</feature>
<dbReference type="Gene3D" id="3.40.50.300">
    <property type="entry name" value="P-loop containing nucleotide triphosphate hydrolases"/>
    <property type="match status" value="2"/>
</dbReference>
<keyword evidence="1" id="KW-0677">Repeat</keyword>
<dbReference type="FunFam" id="3.40.50.300:FF:001320">
    <property type="entry name" value="Heme ABC transporter ATP-binding protein"/>
    <property type="match status" value="1"/>
</dbReference>
<name>A0A0C1IZU7_9BACT</name>
<dbReference type="InterPro" id="IPR027417">
    <property type="entry name" value="P-loop_NTPase"/>
</dbReference>
<dbReference type="Proteomes" id="UP000031408">
    <property type="component" value="Unassembled WGS sequence"/>
</dbReference>
<accession>A0A0C1IZU7</accession>
<dbReference type="GO" id="GO:0005524">
    <property type="term" value="F:ATP binding"/>
    <property type="evidence" value="ECO:0007669"/>
    <property type="project" value="UniProtKB-KW"/>
</dbReference>
<dbReference type="PANTHER" id="PTHR19211:SF6">
    <property type="entry name" value="BLL7188 PROTEIN"/>
    <property type="match status" value="1"/>
</dbReference>
<dbReference type="PANTHER" id="PTHR19211">
    <property type="entry name" value="ATP-BINDING TRANSPORT PROTEIN-RELATED"/>
    <property type="match status" value="1"/>
</dbReference>
<evidence type="ECO:0000313" key="7">
    <source>
        <dbReference type="Proteomes" id="UP000031408"/>
    </source>
</evidence>
<dbReference type="InterPro" id="IPR003439">
    <property type="entry name" value="ABC_transporter-like_ATP-bd"/>
</dbReference>
<evidence type="ECO:0000256" key="3">
    <source>
        <dbReference type="ARBA" id="ARBA00022840"/>
    </source>
</evidence>
<sequence>MLILQHLTYFHPNKDLLFENLDLTIRGRNKMALVGKNGIGKSTLLKIMAGELQPSSGTVTSSSLPYYIPQLFGQFDQYSIGSALRVDGKLRALREITEGHVTNENLANLDEDWTIEERCREALAYWDLDGLDLGSPIGKLSGGQKTKVFLAGIAIHQPEIALLDEPSNHLDLSARRLLYDFFKTSKCTMLVVSHDRKLLDLPDTVVELDKNGLTTYGGNYSFYRAQKQMEKNAFDHELRAKEKELRKAKETARETAEKQQRHNARGKKKQEKAGMPTILINSMRNSAENSTARLKGIHAEKVGAVSDALNELRKELPDLDKMKFGFDNSTLHKGKILVSAKGVNFGYGTRLLWDNPIDFQVLSGERIALKGNNGSGKTTLIRMITGDIEPVSGSIQRAIDKTVYIDQDYSIVDNNITVFEQVGRFNHSRLQEHELKSRLNRFLFTKEDWDKAGVSLSGGEKMRLTLCCLTISEHAPDIIILDEPTNNLDIQNMEILTAAINEYMGTLIVVSHDEHFLESVRTVRSIDLNSMGSC</sequence>
<dbReference type="AlphaFoldDB" id="A0A0C1IZU7"/>
<evidence type="ECO:0000259" key="5">
    <source>
        <dbReference type="PROSITE" id="PS50893"/>
    </source>
</evidence>
<dbReference type="NCBIfam" id="NF000355">
    <property type="entry name" value="ribo_prot_ABC_F"/>
    <property type="match status" value="1"/>
</dbReference>
<evidence type="ECO:0000313" key="6">
    <source>
        <dbReference type="EMBL" id="KIC96014.1"/>
    </source>
</evidence>
<dbReference type="Pfam" id="PF00005">
    <property type="entry name" value="ABC_tran"/>
    <property type="match status" value="2"/>
</dbReference>
<dbReference type="InterPro" id="IPR050611">
    <property type="entry name" value="ABCF"/>
</dbReference>
<reference evidence="6 7" key="1">
    <citation type="submission" date="2014-11" db="EMBL/GenBank/DDBJ databases">
        <title>Genome sequence of Flavihumibacter solisilvae 3-3.</title>
        <authorList>
            <person name="Zhou G."/>
            <person name="Li M."/>
            <person name="Wang G."/>
        </authorList>
    </citation>
    <scope>NUCLEOTIDE SEQUENCE [LARGE SCALE GENOMIC DNA]</scope>
    <source>
        <strain evidence="6 7">3-3</strain>
    </source>
</reference>
<evidence type="ECO:0000256" key="2">
    <source>
        <dbReference type="ARBA" id="ARBA00022741"/>
    </source>
</evidence>
<evidence type="ECO:0000256" key="1">
    <source>
        <dbReference type="ARBA" id="ARBA00022737"/>
    </source>
</evidence>
<dbReference type="InterPro" id="IPR017871">
    <property type="entry name" value="ABC_transporter-like_CS"/>
</dbReference>